<accession>A0A9N7UJT9</accession>
<name>A0A9N7UJT9_PLEPL</name>
<comment type="caution">
    <text evidence="1">The sequence shown here is derived from an EMBL/GenBank/DDBJ whole genome shotgun (WGS) entry which is preliminary data.</text>
</comment>
<gene>
    <name evidence="1" type="ORF">PLEPLA_LOCUS20841</name>
</gene>
<organism evidence="1 2">
    <name type="scientific">Pleuronectes platessa</name>
    <name type="common">European plaice</name>
    <dbReference type="NCBI Taxonomy" id="8262"/>
    <lineage>
        <taxon>Eukaryota</taxon>
        <taxon>Metazoa</taxon>
        <taxon>Chordata</taxon>
        <taxon>Craniata</taxon>
        <taxon>Vertebrata</taxon>
        <taxon>Euteleostomi</taxon>
        <taxon>Actinopterygii</taxon>
        <taxon>Neopterygii</taxon>
        <taxon>Teleostei</taxon>
        <taxon>Neoteleostei</taxon>
        <taxon>Acanthomorphata</taxon>
        <taxon>Carangaria</taxon>
        <taxon>Pleuronectiformes</taxon>
        <taxon>Pleuronectoidei</taxon>
        <taxon>Pleuronectidae</taxon>
        <taxon>Pleuronectes</taxon>
    </lineage>
</organism>
<keyword evidence="2" id="KW-1185">Reference proteome</keyword>
<protein>
    <submittedName>
        <fullName evidence="1">Uncharacterized protein</fullName>
    </submittedName>
</protein>
<evidence type="ECO:0000313" key="1">
    <source>
        <dbReference type="EMBL" id="CAB1432755.1"/>
    </source>
</evidence>
<reference evidence="1" key="1">
    <citation type="submission" date="2020-03" db="EMBL/GenBank/DDBJ databases">
        <authorList>
            <person name="Weist P."/>
        </authorList>
    </citation>
    <scope>NUCLEOTIDE SEQUENCE</scope>
</reference>
<dbReference type="EMBL" id="CADEAL010001472">
    <property type="protein sequence ID" value="CAB1432755.1"/>
    <property type="molecule type" value="Genomic_DNA"/>
</dbReference>
<dbReference type="Proteomes" id="UP001153269">
    <property type="component" value="Unassembled WGS sequence"/>
</dbReference>
<dbReference type="AlphaFoldDB" id="A0A9N7UJT9"/>
<evidence type="ECO:0000313" key="2">
    <source>
        <dbReference type="Proteomes" id="UP001153269"/>
    </source>
</evidence>
<proteinExistence type="predicted"/>
<sequence>MPNGALHLVRQVRVSRRLRVYNAQTVHERPRRPAHPPGERGLRLTGWNRENDMRSQKRVWVSGVETDVATREWMLWTAPSGRCPVRCLHPARTHYLSFNSHLSELCVGDTRDPSLWLEKLVVTARRRANSQHAYSKNQGH</sequence>